<dbReference type="Gene3D" id="2.20.200.10">
    <property type="entry name" value="Outer membrane efflux proteins (OEP)"/>
    <property type="match status" value="1"/>
</dbReference>
<comment type="similarity">
    <text evidence="1 2">Belongs to the outer membrane factor (OMF) (TC 1.B.17) family.</text>
</comment>
<dbReference type="PANTHER" id="PTHR30203:SF33">
    <property type="entry name" value="BLR4455 PROTEIN"/>
    <property type="match status" value="1"/>
</dbReference>
<dbReference type="EMBL" id="KX757706">
    <property type="protein sequence ID" value="AOZ21318.1"/>
    <property type="molecule type" value="Genomic_DNA"/>
</dbReference>
<dbReference type="InterPro" id="IPR003423">
    <property type="entry name" value="OMP_efflux"/>
</dbReference>
<name>A0A1I9RH11_9BURK</name>
<dbReference type="PANTHER" id="PTHR30203">
    <property type="entry name" value="OUTER MEMBRANE CATION EFFLUX PROTEIN"/>
    <property type="match status" value="1"/>
</dbReference>
<sequence length="521" mass="57223">MTRRSAMADELNMTAWRGRWPTLYRARWRVATVLLPTLLAACAVGPDYQRPAVPVPQTWQLDPEYANWRPAEPTHAQLDDAWWRAFGIDELNALEQRALDNNPTLHEAAAHYDQARAVLEAVSSKQLPELGVGAEASRGRISANRPLTEYGTPNYETVQNDFKANAWASWEIDLFGRVRRSVEAARASAEQSADDFANARLALTAQLASAYFALRAIDDERDVLERSVSWQQKALDFVSAQERFGQVSQLGVLQQRTELDTTRVQLRLLMTQRAQYEHAIATMIGEPAPQFTLAPNRSAYTLPVLPTGLPSELLQRRPDVAAAERTMAAANARIGVARAAYFPSLTLSPEIGWQSAQFASLATVPSLVWSIGASVSQAVFDGGRRAAQVRFESAGYVAAQARYRAAALSAFQEVQDGVTNLDVLNAAASESREAVDDAQRLLALATYRYRDGMVTYLDVIDAQRQMLKNERALAQIRGRQAGSVVFLARALGGGWRDPAVAANESVAGGVAPQPSEWTGNR</sequence>
<evidence type="ECO:0000256" key="2">
    <source>
        <dbReference type="RuleBase" id="RU362097"/>
    </source>
</evidence>
<protein>
    <submittedName>
        <fullName evidence="3">SulK</fullName>
    </submittedName>
</protein>
<keyword evidence="2" id="KW-0812">Transmembrane</keyword>
<reference evidence="3" key="1">
    <citation type="submission" date="2016-08" db="EMBL/GenBank/DDBJ databases">
        <title>Identification and Characterization of the Sulfazecin Monobactam Biosynthetic Gene Cluster.</title>
        <authorList>
            <person name="Li R."/>
            <person name="Oliver R.A."/>
            <person name="Townsend C.A."/>
        </authorList>
    </citation>
    <scope>NUCLEOTIDE SEQUENCE</scope>
    <source>
        <strain evidence="3">ATCC 31363</strain>
    </source>
</reference>
<comment type="subcellular location">
    <subcellularLocation>
        <location evidence="2">Cell membrane</location>
        <topology evidence="2">Lipid-anchor</topology>
    </subcellularLocation>
</comment>
<dbReference type="AlphaFoldDB" id="A0A1I9RH11"/>
<dbReference type="InterPro" id="IPR010131">
    <property type="entry name" value="MdtP/NodT-like"/>
</dbReference>
<gene>
    <name evidence="3" type="primary">sulK</name>
</gene>
<keyword evidence="2" id="KW-0564">Palmitate</keyword>
<keyword evidence="2" id="KW-0472">Membrane</keyword>
<dbReference type="Gene3D" id="1.20.1600.10">
    <property type="entry name" value="Outer membrane efflux proteins (OEP)"/>
    <property type="match status" value="1"/>
</dbReference>
<accession>A0A1I9RH11</accession>
<dbReference type="GO" id="GO:0015562">
    <property type="term" value="F:efflux transmembrane transporter activity"/>
    <property type="evidence" value="ECO:0007669"/>
    <property type="project" value="InterPro"/>
</dbReference>
<proteinExistence type="inferred from homology"/>
<dbReference type="GO" id="GO:0005886">
    <property type="term" value="C:plasma membrane"/>
    <property type="evidence" value="ECO:0007669"/>
    <property type="project" value="UniProtKB-SubCell"/>
</dbReference>
<evidence type="ECO:0000256" key="1">
    <source>
        <dbReference type="ARBA" id="ARBA00007613"/>
    </source>
</evidence>
<dbReference type="SUPFAM" id="SSF56954">
    <property type="entry name" value="Outer membrane efflux proteins (OEP)"/>
    <property type="match status" value="1"/>
</dbReference>
<organism evidence="3">
    <name type="scientific">Paraburkholderia acidicola</name>
    <dbReference type="NCBI Taxonomy" id="1912599"/>
    <lineage>
        <taxon>Bacteria</taxon>
        <taxon>Pseudomonadati</taxon>
        <taxon>Pseudomonadota</taxon>
        <taxon>Betaproteobacteria</taxon>
        <taxon>Burkholderiales</taxon>
        <taxon>Burkholderiaceae</taxon>
        <taxon>Paraburkholderia</taxon>
    </lineage>
</organism>
<evidence type="ECO:0000313" key="3">
    <source>
        <dbReference type="EMBL" id="AOZ21318.1"/>
    </source>
</evidence>
<keyword evidence="2" id="KW-0449">Lipoprotein</keyword>
<keyword evidence="2" id="KW-1134">Transmembrane beta strand</keyword>
<dbReference type="NCBIfam" id="TIGR01845">
    <property type="entry name" value="outer_NodT"/>
    <property type="match status" value="1"/>
</dbReference>
<dbReference type="Pfam" id="PF02321">
    <property type="entry name" value="OEP"/>
    <property type="match status" value="2"/>
</dbReference>